<feature type="non-terminal residue" evidence="1">
    <location>
        <position position="1"/>
    </location>
</feature>
<organism evidence="1 2">
    <name type="scientific">Ixodes persulcatus</name>
    <name type="common">Taiga tick</name>
    <dbReference type="NCBI Taxonomy" id="34615"/>
    <lineage>
        <taxon>Eukaryota</taxon>
        <taxon>Metazoa</taxon>
        <taxon>Ecdysozoa</taxon>
        <taxon>Arthropoda</taxon>
        <taxon>Chelicerata</taxon>
        <taxon>Arachnida</taxon>
        <taxon>Acari</taxon>
        <taxon>Parasitiformes</taxon>
        <taxon>Ixodida</taxon>
        <taxon>Ixodoidea</taxon>
        <taxon>Ixodidae</taxon>
        <taxon>Ixodinae</taxon>
        <taxon>Ixodes</taxon>
    </lineage>
</organism>
<dbReference type="Proteomes" id="UP000805193">
    <property type="component" value="Unassembled WGS sequence"/>
</dbReference>
<proteinExistence type="predicted"/>
<comment type="caution">
    <text evidence="1">The sequence shown here is derived from an EMBL/GenBank/DDBJ whole genome shotgun (WGS) entry which is preliminary data.</text>
</comment>
<protein>
    <submittedName>
        <fullName evidence="1">Uncharacterized protein</fullName>
    </submittedName>
</protein>
<evidence type="ECO:0000313" key="2">
    <source>
        <dbReference type="Proteomes" id="UP000805193"/>
    </source>
</evidence>
<accession>A0AC60Q7X5</accession>
<name>A0AC60Q7X5_IXOPE</name>
<gene>
    <name evidence="1" type="ORF">HPB47_023078</name>
</gene>
<feature type="non-terminal residue" evidence="1">
    <location>
        <position position="62"/>
    </location>
</feature>
<keyword evidence="2" id="KW-1185">Reference proteome</keyword>
<reference evidence="1 2" key="1">
    <citation type="journal article" date="2020" name="Cell">
        <title>Large-Scale Comparative Analyses of Tick Genomes Elucidate Their Genetic Diversity and Vector Capacities.</title>
        <authorList>
            <consortium name="Tick Genome and Microbiome Consortium (TIGMIC)"/>
            <person name="Jia N."/>
            <person name="Wang J."/>
            <person name="Shi W."/>
            <person name="Du L."/>
            <person name="Sun Y."/>
            <person name="Zhan W."/>
            <person name="Jiang J.F."/>
            <person name="Wang Q."/>
            <person name="Zhang B."/>
            <person name="Ji P."/>
            <person name="Bell-Sakyi L."/>
            <person name="Cui X.M."/>
            <person name="Yuan T.T."/>
            <person name="Jiang B.G."/>
            <person name="Yang W.F."/>
            <person name="Lam T.T."/>
            <person name="Chang Q.C."/>
            <person name="Ding S.J."/>
            <person name="Wang X.J."/>
            <person name="Zhu J.G."/>
            <person name="Ruan X.D."/>
            <person name="Zhao L."/>
            <person name="Wei J.T."/>
            <person name="Ye R.Z."/>
            <person name="Que T.C."/>
            <person name="Du C.H."/>
            <person name="Zhou Y.H."/>
            <person name="Cheng J.X."/>
            <person name="Dai P.F."/>
            <person name="Guo W.B."/>
            <person name="Han X.H."/>
            <person name="Huang E.J."/>
            <person name="Li L.F."/>
            <person name="Wei W."/>
            <person name="Gao Y.C."/>
            <person name="Liu J.Z."/>
            <person name="Shao H.Z."/>
            <person name="Wang X."/>
            <person name="Wang C.C."/>
            <person name="Yang T.C."/>
            <person name="Huo Q.B."/>
            <person name="Li W."/>
            <person name="Chen H.Y."/>
            <person name="Chen S.E."/>
            <person name="Zhou L.G."/>
            <person name="Ni X.B."/>
            <person name="Tian J.H."/>
            <person name="Sheng Y."/>
            <person name="Liu T."/>
            <person name="Pan Y.S."/>
            <person name="Xia L.Y."/>
            <person name="Li J."/>
            <person name="Zhao F."/>
            <person name="Cao W.C."/>
        </authorList>
    </citation>
    <scope>NUCLEOTIDE SEQUENCE [LARGE SCALE GENOMIC DNA]</scope>
    <source>
        <strain evidence="1">Iper-2018</strain>
    </source>
</reference>
<sequence>KDATSEDIRFSKSKEAVVVAAYVELMDYRIVVKNGEEELLEVKCPMSEFSMSLEACSPIEKP</sequence>
<evidence type="ECO:0000313" key="1">
    <source>
        <dbReference type="EMBL" id="KAG0430028.1"/>
    </source>
</evidence>
<dbReference type="EMBL" id="JABSTQ010009361">
    <property type="protein sequence ID" value="KAG0430028.1"/>
    <property type="molecule type" value="Genomic_DNA"/>
</dbReference>